<accession>A0A813MA73</accession>
<feature type="compositionally biased region" description="Basic and acidic residues" evidence="1">
    <location>
        <begin position="179"/>
        <end position="192"/>
    </location>
</feature>
<proteinExistence type="predicted"/>
<name>A0A813MA73_9BILA</name>
<reference evidence="4" key="1">
    <citation type="submission" date="2021-02" db="EMBL/GenBank/DDBJ databases">
        <authorList>
            <person name="Nowell W R."/>
        </authorList>
    </citation>
    <scope>NUCLEOTIDE SEQUENCE</scope>
    <source>
        <strain evidence="4">Ploen Becks lab</strain>
    </source>
</reference>
<gene>
    <name evidence="4" type="ORF">OXX778_LOCUS1636</name>
</gene>
<evidence type="ECO:0000313" key="4">
    <source>
        <dbReference type="EMBL" id="CAF0715903.1"/>
    </source>
</evidence>
<feature type="region of interest" description="Disordered" evidence="1">
    <location>
        <begin position="157"/>
        <end position="192"/>
    </location>
</feature>
<evidence type="ECO:0000313" key="5">
    <source>
        <dbReference type="Proteomes" id="UP000663879"/>
    </source>
</evidence>
<feature type="transmembrane region" description="Helical" evidence="2">
    <location>
        <begin position="79"/>
        <end position="105"/>
    </location>
</feature>
<dbReference type="AlphaFoldDB" id="A0A813MA73"/>
<feature type="chain" id="PRO_5032513885" evidence="3">
    <location>
        <begin position="32"/>
        <end position="192"/>
    </location>
</feature>
<evidence type="ECO:0000256" key="1">
    <source>
        <dbReference type="SAM" id="MobiDB-lite"/>
    </source>
</evidence>
<protein>
    <submittedName>
        <fullName evidence="4">Uncharacterized protein</fullName>
    </submittedName>
</protein>
<evidence type="ECO:0000256" key="2">
    <source>
        <dbReference type="SAM" id="Phobius"/>
    </source>
</evidence>
<comment type="caution">
    <text evidence="4">The sequence shown here is derived from an EMBL/GenBank/DDBJ whole genome shotgun (WGS) entry which is preliminary data.</text>
</comment>
<keyword evidence="2" id="KW-0812">Transmembrane</keyword>
<dbReference type="EMBL" id="CAJNOC010000110">
    <property type="protein sequence ID" value="CAF0715903.1"/>
    <property type="molecule type" value="Genomic_DNA"/>
</dbReference>
<keyword evidence="5" id="KW-1185">Reference proteome</keyword>
<dbReference type="Proteomes" id="UP000663879">
    <property type="component" value="Unassembled WGS sequence"/>
</dbReference>
<evidence type="ECO:0000256" key="3">
    <source>
        <dbReference type="SAM" id="SignalP"/>
    </source>
</evidence>
<keyword evidence="2" id="KW-1133">Transmembrane helix</keyword>
<feature type="signal peptide" evidence="3">
    <location>
        <begin position="1"/>
        <end position="31"/>
    </location>
</feature>
<sequence>MGKFVKSQMNRFRILFLLALGFFKYLNPVECVKCYYYPNRFNTIRIIALQTECEYCSQERARTPEEACGQKLSSNFQFWIPFIIFGVLLIIFCLTTFILIVKFGIIKLKWLKFGKQTRIPTRTQAPSQIYTVENPNFSLNTSLPDFNSAYFYPKSSLSDSNSYKQTDDNIPPPSYDEIGEIKKQENNDVVKE</sequence>
<organism evidence="4 5">
    <name type="scientific">Brachionus calyciflorus</name>
    <dbReference type="NCBI Taxonomy" id="104777"/>
    <lineage>
        <taxon>Eukaryota</taxon>
        <taxon>Metazoa</taxon>
        <taxon>Spiralia</taxon>
        <taxon>Gnathifera</taxon>
        <taxon>Rotifera</taxon>
        <taxon>Eurotatoria</taxon>
        <taxon>Monogononta</taxon>
        <taxon>Pseudotrocha</taxon>
        <taxon>Ploima</taxon>
        <taxon>Brachionidae</taxon>
        <taxon>Brachionus</taxon>
    </lineage>
</organism>
<keyword evidence="3" id="KW-0732">Signal</keyword>
<keyword evidence="2" id="KW-0472">Membrane</keyword>